<comment type="similarity">
    <text evidence="1 5">Belongs to the proline oxidase family.</text>
</comment>
<reference evidence="7" key="2">
    <citation type="journal article" date="2023" name="IMA Fungus">
        <title>Comparative genomic study of the Penicillium genus elucidates a diverse pangenome and 15 lateral gene transfer events.</title>
        <authorList>
            <person name="Petersen C."/>
            <person name="Sorensen T."/>
            <person name="Nielsen M.R."/>
            <person name="Sondergaard T.E."/>
            <person name="Sorensen J.L."/>
            <person name="Fitzpatrick D.A."/>
            <person name="Frisvad J.C."/>
            <person name="Nielsen K.L."/>
        </authorList>
    </citation>
    <scope>NUCLEOTIDE SEQUENCE</scope>
    <source>
        <strain evidence="7">IBT 35673</strain>
    </source>
</reference>
<accession>A0A9W9QIV6</accession>
<keyword evidence="5" id="KW-0285">Flavoprotein</keyword>
<dbReference type="SUPFAM" id="SSF51730">
    <property type="entry name" value="FAD-linked oxidoreductase"/>
    <property type="match status" value="1"/>
</dbReference>
<comment type="caution">
    <text evidence="7">The sequence shown here is derived from an EMBL/GenBank/DDBJ whole genome shotgun (WGS) entry which is preliminary data.</text>
</comment>
<evidence type="ECO:0000259" key="6">
    <source>
        <dbReference type="Pfam" id="PF01619"/>
    </source>
</evidence>
<gene>
    <name evidence="7" type="ORF">N7452_004868</name>
</gene>
<dbReference type="AlphaFoldDB" id="A0A9W9QIV6"/>
<dbReference type="GO" id="GO:0004657">
    <property type="term" value="F:proline dehydrogenase activity"/>
    <property type="evidence" value="ECO:0007669"/>
    <property type="project" value="UniProtKB-EC"/>
</dbReference>
<dbReference type="Pfam" id="PF01619">
    <property type="entry name" value="Pro_dh"/>
    <property type="match status" value="1"/>
</dbReference>
<evidence type="ECO:0000256" key="2">
    <source>
        <dbReference type="ARBA" id="ARBA00012695"/>
    </source>
</evidence>
<protein>
    <recommendedName>
        <fullName evidence="2 5">Proline dehydrogenase</fullName>
        <ecNumber evidence="2 5">1.5.5.2</ecNumber>
    </recommendedName>
</protein>
<keyword evidence="4 5" id="KW-0642">Proline metabolism</keyword>
<dbReference type="InterPro" id="IPR015659">
    <property type="entry name" value="Proline_oxidase"/>
</dbReference>
<dbReference type="EMBL" id="JAPZBQ010000003">
    <property type="protein sequence ID" value="KAJ5338140.1"/>
    <property type="molecule type" value="Genomic_DNA"/>
</dbReference>
<dbReference type="GO" id="GO:0005739">
    <property type="term" value="C:mitochondrion"/>
    <property type="evidence" value="ECO:0007669"/>
    <property type="project" value="TreeGrafter"/>
</dbReference>
<evidence type="ECO:0000256" key="3">
    <source>
        <dbReference type="ARBA" id="ARBA00023002"/>
    </source>
</evidence>
<comment type="cofactor">
    <cofactor evidence="5">
        <name>FAD</name>
        <dbReference type="ChEBI" id="CHEBI:57692"/>
    </cofactor>
</comment>
<dbReference type="Proteomes" id="UP001147695">
    <property type="component" value="Unassembled WGS sequence"/>
</dbReference>
<keyword evidence="3 5" id="KW-0560">Oxidoreductase</keyword>
<evidence type="ECO:0000313" key="7">
    <source>
        <dbReference type="EMBL" id="KAJ5338140.1"/>
    </source>
</evidence>
<evidence type="ECO:0000313" key="8">
    <source>
        <dbReference type="Proteomes" id="UP001147695"/>
    </source>
</evidence>
<dbReference type="InterPro" id="IPR029041">
    <property type="entry name" value="FAD-linked_oxidoreductase-like"/>
</dbReference>
<dbReference type="EC" id="1.5.5.2" evidence="2 5"/>
<comment type="function">
    <text evidence="5">Converts proline to delta-1-pyrroline-5-carboxylate.</text>
</comment>
<dbReference type="InterPro" id="IPR002872">
    <property type="entry name" value="Proline_DH_dom"/>
</dbReference>
<name>A0A9W9QIV6_PENBR</name>
<dbReference type="GO" id="GO:0010133">
    <property type="term" value="P:L-proline catabolic process to L-glutamate"/>
    <property type="evidence" value="ECO:0007669"/>
    <property type="project" value="TreeGrafter"/>
</dbReference>
<keyword evidence="5" id="KW-0274">FAD</keyword>
<dbReference type="PANTHER" id="PTHR13914">
    <property type="entry name" value="PROLINE OXIDASE"/>
    <property type="match status" value="1"/>
</dbReference>
<dbReference type="PANTHER" id="PTHR13914:SF0">
    <property type="entry name" value="PROLINE DEHYDROGENASE 1, MITOCHONDRIAL"/>
    <property type="match status" value="1"/>
</dbReference>
<feature type="domain" description="Proline dehydrogenase" evidence="6">
    <location>
        <begin position="133"/>
        <end position="453"/>
    </location>
</feature>
<evidence type="ECO:0000256" key="5">
    <source>
        <dbReference type="RuleBase" id="RU364054"/>
    </source>
</evidence>
<reference evidence="7" key="1">
    <citation type="submission" date="2022-12" db="EMBL/GenBank/DDBJ databases">
        <authorList>
            <person name="Petersen C."/>
        </authorList>
    </citation>
    <scope>NUCLEOTIDE SEQUENCE</scope>
    <source>
        <strain evidence="7">IBT 35673</strain>
    </source>
</reference>
<sequence length="482" mass="52893">MGPMLPGKPLAALTRCSLPSNVKTTTTLRFTSTLQAHAQAQAQTQSKTISNASLPPLAVVPTRILLRSLLVATISSKKYLLIPALSLMSFLSKPGRNWLCDVDRNPILHGILKKTFYEQFCAGENGTECRSTIKELKDMGFRGVILTYAKETVFDHSTGSSHGLGIAEIKSENGDVSVDAVVQKCPSIEAWRDGTLKTIDMTEEEDYLAVKLTGAGLKVTDAFSVGDLPPQQMIDALDEICSKAKSRRVRILVDAESQHFQKGIARITVDLMRKYNRDGIATIYNTYQAYLKSTPTTLANHLAAAYDDGFTLGLKVVRGAYIASDERSLIHDTKQETDDAYNMIAQGALKKNIGEFGDKGSRPFPSVNLFLASHNKESVVNAHNLHKQRTRSGLPTVPVRFAQLHGMSDEVSFSLLGMNDGDGSPEVYKCSTWGGLGECLAYLLRRAIENRDAVLRTDSEYQALKSETFRRCKSVFSLSPSS</sequence>
<dbReference type="Gene3D" id="3.20.20.220">
    <property type="match status" value="1"/>
</dbReference>
<comment type="catalytic activity">
    <reaction evidence="5">
        <text>L-proline + a quinone = (S)-1-pyrroline-5-carboxylate + a quinol + H(+)</text>
        <dbReference type="Rhea" id="RHEA:23784"/>
        <dbReference type="ChEBI" id="CHEBI:15378"/>
        <dbReference type="ChEBI" id="CHEBI:17388"/>
        <dbReference type="ChEBI" id="CHEBI:24646"/>
        <dbReference type="ChEBI" id="CHEBI:60039"/>
        <dbReference type="ChEBI" id="CHEBI:132124"/>
        <dbReference type="EC" id="1.5.5.2"/>
    </reaction>
</comment>
<evidence type="ECO:0000256" key="1">
    <source>
        <dbReference type="ARBA" id="ARBA00005869"/>
    </source>
</evidence>
<proteinExistence type="inferred from homology"/>
<organism evidence="7 8">
    <name type="scientific">Penicillium brevicompactum</name>
    <dbReference type="NCBI Taxonomy" id="5074"/>
    <lineage>
        <taxon>Eukaryota</taxon>
        <taxon>Fungi</taxon>
        <taxon>Dikarya</taxon>
        <taxon>Ascomycota</taxon>
        <taxon>Pezizomycotina</taxon>
        <taxon>Eurotiomycetes</taxon>
        <taxon>Eurotiomycetidae</taxon>
        <taxon>Eurotiales</taxon>
        <taxon>Aspergillaceae</taxon>
        <taxon>Penicillium</taxon>
    </lineage>
</organism>
<dbReference type="GO" id="GO:0071949">
    <property type="term" value="F:FAD binding"/>
    <property type="evidence" value="ECO:0007669"/>
    <property type="project" value="TreeGrafter"/>
</dbReference>
<evidence type="ECO:0000256" key="4">
    <source>
        <dbReference type="ARBA" id="ARBA00023062"/>
    </source>
</evidence>